<dbReference type="InterPro" id="IPR050398">
    <property type="entry name" value="HssS/ArlS-like"/>
</dbReference>
<feature type="transmembrane region" description="Helical" evidence="14">
    <location>
        <begin position="163"/>
        <end position="186"/>
    </location>
</feature>
<dbReference type="InterPro" id="IPR003661">
    <property type="entry name" value="HisK_dim/P_dom"/>
</dbReference>
<evidence type="ECO:0000259" key="16">
    <source>
        <dbReference type="PROSITE" id="PS50885"/>
    </source>
</evidence>
<dbReference type="CDD" id="cd00082">
    <property type="entry name" value="HisKA"/>
    <property type="match status" value="1"/>
</dbReference>
<dbReference type="SMART" id="SM00387">
    <property type="entry name" value="HATPase_c"/>
    <property type="match status" value="1"/>
</dbReference>
<dbReference type="Gene3D" id="3.30.565.10">
    <property type="entry name" value="Histidine kinase-like ATPase, C-terminal domain"/>
    <property type="match status" value="1"/>
</dbReference>
<dbReference type="CDD" id="cd06225">
    <property type="entry name" value="HAMP"/>
    <property type="match status" value="1"/>
</dbReference>
<dbReference type="Gene3D" id="6.10.340.10">
    <property type="match status" value="1"/>
</dbReference>
<dbReference type="OrthoDB" id="335833at2"/>
<evidence type="ECO:0000313" key="17">
    <source>
        <dbReference type="EMBL" id="OCT16432.1"/>
    </source>
</evidence>
<dbReference type="Proteomes" id="UP000093309">
    <property type="component" value="Unassembled WGS sequence"/>
</dbReference>
<accession>A0A1C1A788</accession>
<evidence type="ECO:0000256" key="14">
    <source>
        <dbReference type="SAM" id="Phobius"/>
    </source>
</evidence>
<dbReference type="SMART" id="SM00388">
    <property type="entry name" value="HisKA"/>
    <property type="match status" value="1"/>
</dbReference>
<dbReference type="EC" id="2.7.13.3" evidence="3"/>
<evidence type="ECO:0000256" key="2">
    <source>
        <dbReference type="ARBA" id="ARBA00004651"/>
    </source>
</evidence>
<evidence type="ECO:0000313" key="18">
    <source>
        <dbReference type="Proteomes" id="UP000093309"/>
    </source>
</evidence>
<proteinExistence type="predicted"/>
<dbReference type="RefSeq" id="WP_065851204.1">
    <property type="nucleotide sequence ID" value="NZ_LYPC01000011.1"/>
</dbReference>
<gene>
    <name evidence="17" type="ORF">A8709_03110</name>
</gene>
<comment type="subcellular location">
    <subcellularLocation>
        <location evidence="2">Cell membrane</location>
        <topology evidence="2">Multi-pass membrane protein</topology>
    </subcellularLocation>
</comment>
<keyword evidence="11 14" id="KW-1133">Transmembrane helix</keyword>
<dbReference type="Gene3D" id="1.10.287.130">
    <property type="match status" value="1"/>
</dbReference>
<feature type="domain" description="HAMP" evidence="16">
    <location>
        <begin position="192"/>
        <end position="244"/>
    </location>
</feature>
<name>A0A1C1A788_9BACL</name>
<dbReference type="GO" id="GO:0005524">
    <property type="term" value="F:ATP binding"/>
    <property type="evidence" value="ECO:0007669"/>
    <property type="project" value="UniProtKB-KW"/>
</dbReference>
<evidence type="ECO:0000256" key="10">
    <source>
        <dbReference type="ARBA" id="ARBA00022840"/>
    </source>
</evidence>
<dbReference type="SUPFAM" id="SSF47384">
    <property type="entry name" value="Homodimeric domain of signal transducing histidine kinase"/>
    <property type="match status" value="1"/>
</dbReference>
<evidence type="ECO:0000256" key="9">
    <source>
        <dbReference type="ARBA" id="ARBA00022777"/>
    </source>
</evidence>
<dbReference type="PRINTS" id="PR00344">
    <property type="entry name" value="BCTRLSENSOR"/>
</dbReference>
<comment type="caution">
    <text evidence="17">The sequence shown here is derived from an EMBL/GenBank/DDBJ whole genome shotgun (WGS) entry which is preliminary data.</text>
</comment>
<feature type="domain" description="Histidine kinase" evidence="15">
    <location>
        <begin position="259"/>
        <end position="475"/>
    </location>
</feature>
<evidence type="ECO:0000256" key="4">
    <source>
        <dbReference type="ARBA" id="ARBA00022475"/>
    </source>
</evidence>
<dbReference type="STRING" id="512399.A8709_03110"/>
<dbReference type="CDD" id="cd00075">
    <property type="entry name" value="HATPase"/>
    <property type="match status" value="1"/>
</dbReference>
<dbReference type="FunFam" id="3.30.565.10:FF:000006">
    <property type="entry name" value="Sensor histidine kinase WalK"/>
    <property type="match status" value="1"/>
</dbReference>
<dbReference type="SUPFAM" id="SSF55874">
    <property type="entry name" value="ATPase domain of HSP90 chaperone/DNA topoisomerase II/histidine kinase"/>
    <property type="match status" value="1"/>
</dbReference>
<dbReference type="PANTHER" id="PTHR45528:SF1">
    <property type="entry name" value="SENSOR HISTIDINE KINASE CPXA"/>
    <property type="match status" value="1"/>
</dbReference>
<dbReference type="SMART" id="SM00304">
    <property type="entry name" value="HAMP"/>
    <property type="match status" value="1"/>
</dbReference>
<keyword evidence="4" id="KW-1003">Cell membrane</keyword>
<evidence type="ECO:0000256" key="6">
    <source>
        <dbReference type="ARBA" id="ARBA00022679"/>
    </source>
</evidence>
<keyword evidence="5" id="KW-0597">Phosphoprotein</keyword>
<dbReference type="InterPro" id="IPR005467">
    <property type="entry name" value="His_kinase_dom"/>
</dbReference>
<keyword evidence="12" id="KW-0902">Two-component regulatory system</keyword>
<reference evidence="18" key="1">
    <citation type="submission" date="2016-05" db="EMBL/GenBank/DDBJ databases">
        <title>Paenibacillus oryzae. sp. nov., isolated from the rice root.</title>
        <authorList>
            <person name="Zhang J."/>
            <person name="Zhang X."/>
        </authorList>
    </citation>
    <scope>NUCLEOTIDE SEQUENCE [LARGE SCALE GENOMIC DNA]</scope>
    <source>
        <strain evidence="18">KCTC13222</strain>
    </source>
</reference>
<keyword evidence="18" id="KW-1185">Reference proteome</keyword>
<dbReference type="GO" id="GO:0005886">
    <property type="term" value="C:plasma membrane"/>
    <property type="evidence" value="ECO:0007669"/>
    <property type="project" value="UniProtKB-SubCell"/>
</dbReference>
<dbReference type="AlphaFoldDB" id="A0A1C1A788"/>
<dbReference type="InterPro" id="IPR036097">
    <property type="entry name" value="HisK_dim/P_sf"/>
</dbReference>
<dbReference type="InterPro" id="IPR003660">
    <property type="entry name" value="HAMP_dom"/>
</dbReference>
<feature type="transmembrane region" description="Helical" evidence="14">
    <location>
        <begin position="12"/>
        <end position="32"/>
    </location>
</feature>
<dbReference type="SUPFAM" id="SSF158472">
    <property type="entry name" value="HAMP domain-like"/>
    <property type="match status" value="1"/>
</dbReference>
<evidence type="ECO:0000256" key="13">
    <source>
        <dbReference type="ARBA" id="ARBA00023136"/>
    </source>
</evidence>
<dbReference type="PROSITE" id="PS50885">
    <property type="entry name" value="HAMP"/>
    <property type="match status" value="1"/>
</dbReference>
<comment type="catalytic activity">
    <reaction evidence="1">
        <text>ATP + protein L-histidine = ADP + protein N-phospho-L-histidine.</text>
        <dbReference type="EC" id="2.7.13.3"/>
    </reaction>
</comment>
<keyword evidence="7 14" id="KW-0812">Transmembrane</keyword>
<evidence type="ECO:0000256" key="11">
    <source>
        <dbReference type="ARBA" id="ARBA00022989"/>
    </source>
</evidence>
<keyword evidence="9 17" id="KW-0418">Kinase</keyword>
<sequence>MHLTKRFFTMNALVVLLSVGLTVLAVIIFVAAHTKVFGNEADTKEFQKAFEVRAAISQIKREAQTLKFEQLLDAKYQQELADRVNALDASAIIFKNREVVYATQNFNKIDIEKSLMLSDEQSTSDEIELDGKTFMFTRADYKLSSGDAAGMLLLAPMKLKTNFIKLLGIFAVSFFTFVFLLTNLWVSYRFSRGIIRPISRLKDVAQKISEGDLSHEIAEEGEGEVRELGRTLELMRIKLKEAVYVQQKYDDNRKFLVSSISHDLKTPVTSIKGYIEGIIDGVAKTPEKMEEYLETARSKAILVNAMIDDLLLYSKLDLNQLPYHFEKSDLTSYFEDCVADHRYECEKANLTLTLINELTEPVKVLIDRERLKRVVQNILDNAMTYVEKIDGRIDIILRETRTSAIIEIKDNGKGIPESKLPYIFERFYQVDPSRKSGSGLGLAIAKQIVEGHDGKIWATSALGEGTRIMISLKKF</sequence>
<protein>
    <recommendedName>
        <fullName evidence="3">histidine kinase</fullName>
        <ecNumber evidence="3">2.7.13.3</ecNumber>
    </recommendedName>
</protein>
<evidence type="ECO:0000256" key="12">
    <source>
        <dbReference type="ARBA" id="ARBA00023012"/>
    </source>
</evidence>
<dbReference type="Pfam" id="PF00672">
    <property type="entry name" value="HAMP"/>
    <property type="match status" value="1"/>
</dbReference>
<dbReference type="PROSITE" id="PS50109">
    <property type="entry name" value="HIS_KIN"/>
    <property type="match status" value="1"/>
</dbReference>
<evidence type="ECO:0000256" key="3">
    <source>
        <dbReference type="ARBA" id="ARBA00012438"/>
    </source>
</evidence>
<keyword evidence="10" id="KW-0067">ATP-binding</keyword>
<keyword evidence="8" id="KW-0547">Nucleotide-binding</keyword>
<evidence type="ECO:0000256" key="7">
    <source>
        <dbReference type="ARBA" id="ARBA00022692"/>
    </source>
</evidence>
<evidence type="ECO:0000256" key="5">
    <source>
        <dbReference type="ARBA" id="ARBA00022553"/>
    </source>
</evidence>
<dbReference type="GO" id="GO:0000155">
    <property type="term" value="F:phosphorelay sensor kinase activity"/>
    <property type="evidence" value="ECO:0007669"/>
    <property type="project" value="InterPro"/>
</dbReference>
<organism evidence="17 18">
    <name type="scientific">Paenibacillus pectinilyticus</name>
    <dbReference type="NCBI Taxonomy" id="512399"/>
    <lineage>
        <taxon>Bacteria</taxon>
        <taxon>Bacillati</taxon>
        <taxon>Bacillota</taxon>
        <taxon>Bacilli</taxon>
        <taxon>Bacillales</taxon>
        <taxon>Paenibacillaceae</taxon>
        <taxon>Paenibacillus</taxon>
    </lineage>
</organism>
<evidence type="ECO:0000256" key="8">
    <source>
        <dbReference type="ARBA" id="ARBA00022741"/>
    </source>
</evidence>
<evidence type="ECO:0000256" key="1">
    <source>
        <dbReference type="ARBA" id="ARBA00000085"/>
    </source>
</evidence>
<evidence type="ECO:0000259" key="15">
    <source>
        <dbReference type="PROSITE" id="PS50109"/>
    </source>
</evidence>
<dbReference type="InterPro" id="IPR003594">
    <property type="entry name" value="HATPase_dom"/>
</dbReference>
<dbReference type="InterPro" id="IPR036890">
    <property type="entry name" value="HATPase_C_sf"/>
</dbReference>
<dbReference type="EMBL" id="LYPC01000011">
    <property type="protein sequence ID" value="OCT16432.1"/>
    <property type="molecule type" value="Genomic_DNA"/>
</dbReference>
<keyword evidence="6" id="KW-0808">Transferase</keyword>
<keyword evidence="13 14" id="KW-0472">Membrane</keyword>
<dbReference type="Pfam" id="PF00512">
    <property type="entry name" value="HisKA"/>
    <property type="match status" value="1"/>
</dbReference>
<dbReference type="PANTHER" id="PTHR45528">
    <property type="entry name" value="SENSOR HISTIDINE KINASE CPXA"/>
    <property type="match status" value="1"/>
</dbReference>
<dbReference type="InterPro" id="IPR004358">
    <property type="entry name" value="Sig_transdc_His_kin-like_C"/>
</dbReference>
<dbReference type="Pfam" id="PF02518">
    <property type="entry name" value="HATPase_c"/>
    <property type="match status" value="1"/>
</dbReference>